<name>A0ABS8D2C5_9NEIS</name>
<evidence type="ECO:0000313" key="2">
    <source>
        <dbReference type="Proteomes" id="UP001165395"/>
    </source>
</evidence>
<keyword evidence="2" id="KW-1185">Reference proteome</keyword>
<gene>
    <name evidence="1" type="ORF">LIN78_02095</name>
</gene>
<evidence type="ECO:0000313" key="1">
    <source>
        <dbReference type="EMBL" id="MCB6182346.1"/>
    </source>
</evidence>
<protein>
    <submittedName>
        <fullName evidence="1">Uncharacterized protein</fullName>
    </submittedName>
</protein>
<dbReference type="Proteomes" id="UP001165395">
    <property type="component" value="Unassembled WGS sequence"/>
</dbReference>
<sequence>MARQKVQAELVGGKSPRQRIWEVIRAKRQHFTLDDLSVQTNVNTTTTKSFLRSLLLGGWVEISNKDQAKLNGVMVEWTYRLVKDNGTFAPRVRKDGSEVTQGRGNELMWQTMRRLESFDFHELAAMASTEQTPIASTTAKAYLKFLSKAGYLAVTSPTKAAFGTGTRPARYKLIKYTGPRPPMVQRVDWVYDQNLNKVMWQPSPEELLDD</sequence>
<dbReference type="EMBL" id="JAJBZT010000001">
    <property type="protein sequence ID" value="MCB6182346.1"/>
    <property type="molecule type" value="Genomic_DNA"/>
</dbReference>
<dbReference type="RefSeq" id="WP_227177978.1">
    <property type="nucleotide sequence ID" value="NZ_JAJBZT010000001.1"/>
</dbReference>
<accession>A0ABS8D2C5</accession>
<organism evidence="1 2">
    <name type="scientific">Leeia speluncae</name>
    <dbReference type="NCBI Taxonomy" id="2884804"/>
    <lineage>
        <taxon>Bacteria</taxon>
        <taxon>Pseudomonadati</taxon>
        <taxon>Pseudomonadota</taxon>
        <taxon>Betaproteobacteria</taxon>
        <taxon>Neisseriales</taxon>
        <taxon>Leeiaceae</taxon>
        <taxon>Leeia</taxon>
    </lineage>
</organism>
<comment type="caution">
    <text evidence="1">The sequence shown here is derived from an EMBL/GenBank/DDBJ whole genome shotgun (WGS) entry which is preliminary data.</text>
</comment>
<proteinExistence type="predicted"/>
<reference evidence="1" key="1">
    <citation type="submission" date="2021-10" db="EMBL/GenBank/DDBJ databases">
        <title>The complete genome sequence of Leeia sp. TBRC 13508.</title>
        <authorList>
            <person name="Charoenyingcharoen P."/>
            <person name="Yukphan P."/>
        </authorList>
    </citation>
    <scope>NUCLEOTIDE SEQUENCE</scope>
    <source>
        <strain evidence="1">TBRC 13508</strain>
    </source>
</reference>